<feature type="zinc finger region" description="FLZ-type" evidence="3">
    <location>
        <begin position="214"/>
        <end position="256"/>
    </location>
</feature>
<dbReference type="Gramene" id="PNT69251">
    <property type="protein sequence ID" value="PNT69251"/>
    <property type="gene ID" value="BRADI_3g52011v3"/>
</dbReference>
<dbReference type="STRING" id="15368.A0A2K2D4P6"/>
<dbReference type="Pfam" id="PF04570">
    <property type="entry name" value="zf-FLZ"/>
    <property type="match status" value="1"/>
</dbReference>
<comment type="similarity">
    <text evidence="1">Belongs to the FLZ family.</text>
</comment>
<dbReference type="EMBL" id="CM000882">
    <property type="protein sequence ID" value="PNT69251.1"/>
    <property type="molecule type" value="Genomic_DNA"/>
</dbReference>
<keyword evidence="8" id="KW-1185">Reference proteome</keyword>
<dbReference type="PROSITE" id="PS51795">
    <property type="entry name" value="ZF_FLZ"/>
    <property type="match status" value="1"/>
</dbReference>
<organism evidence="6">
    <name type="scientific">Brachypodium distachyon</name>
    <name type="common">Purple false brome</name>
    <name type="synonym">Trachynia distachya</name>
    <dbReference type="NCBI Taxonomy" id="15368"/>
    <lineage>
        <taxon>Eukaryota</taxon>
        <taxon>Viridiplantae</taxon>
        <taxon>Streptophyta</taxon>
        <taxon>Embryophyta</taxon>
        <taxon>Tracheophyta</taxon>
        <taxon>Spermatophyta</taxon>
        <taxon>Magnoliopsida</taxon>
        <taxon>Liliopsida</taxon>
        <taxon>Poales</taxon>
        <taxon>Poaceae</taxon>
        <taxon>BOP clade</taxon>
        <taxon>Pooideae</taxon>
        <taxon>Stipodae</taxon>
        <taxon>Brachypodieae</taxon>
        <taxon>Brachypodium</taxon>
    </lineage>
</organism>
<evidence type="ECO:0000256" key="4">
    <source>
        <dbReference type="SAM" id="MobiDB-lite"/>
    </source>
</evidence>
<reference evidence="7" key="3">
    <citation type="submission" date="2018-08" db="UniProtKB">
        <authorList>
            <consortium name="EnsemblPlants"/>
        </authorList>
    </citation>
    <scope>IDENTIFICATION</scope>
    <source>
        <strain evidence="7">cv. Bd21</strain>
    </source>
</reference>
<evidence type="ECO:0000259" key="5">
    <source>
        <dbReference type="PROSITE" id="PS51795"/>
    </source>
</evidence>
<dbReference type="InterPro" id="IPR044533">
    <property type="entry name" value="FLZ1/2/3"/>
</dbReference>
<proteinExistence type="inferred from homology"/>
<gene>
    <name evidence="6" type="ORF">BRADI_3g52011v3</name>
</gene>
<evidence type="ECO:0000256" key="2">
    <source>
        <dbReference type="ARBA" id="ARBA00022723"/>
    </source>
</evidence>
<feature type="region of interest" description="Disordered" evidence="4">
    <location>
        <begin position="169"/>
        <end position="198"/>
    </location>
</feature>
<dbReference type="FunCoup" id="A0A2K2D4P6">
    <property type="interactions" value="17"/>
</dbReference>
<protein>
    <recommendedName>
        <fullName evidence="5">FLZ-type domain-containing protein</fullName>
    </recommendedName>
</protein>
<dbReference type="InterPro" id="IPR007650">
    <property type="entry name" value="Zf-FLZ_dom"/>
</dbReference>
<name>A0A2K2D4P6_BRADI</name>
<dbReference type="ExpressionAtlas" id="A0A2K2D4P6">
    <property type="expression patterns" value="baseline"/>
</dbReference>
<dbReference type="GO" id="GO:0046872">
    <property type="term" value="F:metal ion binding"/>
    <property type="evidence" value="ECO:0007669"/>
    <property type="project" value="UniProtKB-KW"/>
</dbReference>
<evidence type="ECO:0000313" key="6">
    <source>
        <dbReference type="EMBL" id="PNT69251.1"/>
    </source>
</evidence>
<reference evidence="6 7" key="1">
    <citation type="journal article" date="2010" name="Nature">
        <title>Genome sequencing and analysis of the model grass Brachypodium distachyon.</title>
        <authorList>
            <consortium name="International Brachypodium Initiative"/>
        </authorList>
    </citation>
    <scope>NUCLEOTIDE SEQUENCE [LARGE SCALE GENOMIC DNA]</scope>
    <source>
        <strain evidence="6 7">Bd21</strain>
    </source>
</reference>
<dbReference type="OrthoDB" id="621396at2759"/>
<dbReference type="AlphaFoldDB" id="A0A2K2D4P6"/>
<feature type="domain" description="FLZ-type" evidence="5">
    <location>
        <begin position="214"/>
        <end position="256"/>
    </location>
</feature>
<accession>A0A2K2D4P6</accession>
<dbReference type="Proteomes" id="UP000008810">
    <property type="component" value="Chromosome 3"/>
</dbReference>
<dbReference type="PANTHER" id="PTHR46057">
    <property type="entry name" value="FCS-LIKE ZINC FINGER 1-RELATED"/>
    <property type="match status" value="1"/>
</dbReference>
<dbReference type="EnsemblPlants" id="PNT69251">
    <property type="protein sequence ID" value="PNT69251"/>
    <property type="gene ID" value="BRADI_3g52011v3"/>
</dbReference>
<evidence type="ECO:0000313" key="8">
    <source>
        <dbReference type="Proteomes" id="UP000008810"/>
    </source>
</evidence>
<dbReference type="InParanoid" id="A0A2K2D4P6"/>
<evidence type="ECO:0000313" key="7">
    <source>
        <dbReference type="EnsemblPlants" id="PNT69251"/>
    </source>
</evidence>
<keyword evidence="2" id="KW-0479">Metal-binding</keyword>
<reference evidence="6" key="2">
    <citation type="submission" date="2017-06" db="EMBL/GenBank/DDBJ databases">
        <title>WGS assembly of Brachypodium distachyon.</title>
        <authorList>
            <consortium name="The International Brachypodium Initiative"/>
            <person name="Lucas S."/>
            <person name="Harmon-Smith M."/>
            <person name="Lail K."/>
            <person name="Tice H."/>
            <person name="Grimwood J."/>
            <person name="Bruce D."/>
            <person name="Barry K."/>
            <person name="Shu S."/>
            <person name="Lindquist E."/>
            <person name="Wang M."/>
            <person name="Pitluck S."/>
            <person name="Vogel J.P."/>
            <person name="Garvin D.F."/>
            <person name="Mockler T.C."/>
            <person name="Schmutz J."/>
            <person name="Rokhsar D."/>
            <person name="Bevan M.W."/>
        </authorList>
    </citation>
    <scope>NUCLEOTIDE SEQUENCE</scope>
    <source>
        <strain evidence="6">Bd21</strain>
    </source>
</reference>
<feature type="region of interest" description="Disordered" evidence="4">
    <location>
        <begin position="24"/>
        <end position="64"/>
    </location>
</feature>
<feature type="region of interest" description="Disordered" evidence="4">
    <location>
        <begin position="250"/>
        <end position="286"/>
    </location>
</feature>
<sequence length="286" mass="30682">MGARWEQQGGVAIGWRKLGGDGRCGRGRRKLQGLRGGAEQVGEGGARAPDSVVPGLPRGRDVPSYGEAAEMREGGAVEVEENPHGRTSALSPCINRPPFGFFLLPLKASAPSCRFPWPPSRPAPDRPPAACVGACRLTGPMEFNSSYFHAFGNPDFAAVFSGGSAQALRPSPGDGAGAGAAAKAEKGAARQSPTNSPVASFVPDEDQLGGEAQHFLNECSRCRRSLTGDIFMYRGDTPFCSEECRRRHIETEKTRHRRKKQNSPKALAQALAQRENAPQLRRPQPR</sequence>
<evidence type="ECO:0000256" key="1">
    <source>
        <dbReference type="ARBA" id="ARBA00009374"/>
    </source>
</evidence>
<dbReference type="PANTHER" id="PTHR46057:SF7">
    <property type="entry name" value="OS02G0686800 PROTEIN"/>
    <property type="match status" value="1"/>
</dbReference>
<evidence type="ECO:0000256" key="3">
    <source>
        <dbReference type="PROSITE-ProRule" id="PRU01131"/>
    </source>
</evidence>